<dbReference type="STRING" id="671143.DAMO_2109"/>
<evidence type="ECO:0000313" key="2">
    <source>
        <dbReference type="Proteomes" id="UP000006898"/>
    </source>
</evidence>
<reference evidence="1 2" key="1">
    <citation type="journal article" date="2010" name="Nature">
        <title>Nitrite-driven anaerobic methane oxidation by oxygenic bacteria.</title>
        <authorList>
            <person name="Ettwig K.F."/>
            <person name="Butler M.K."/>
            <person name="Le Paslier D."/>
            <person name="Pelletier E."/>
            <person name="Mangenot S."/>
            <person name="Kuypers M.M.M."/>
            <person name="Schreiber F."/>
            <person name="Dutilh B.E."/>
            <person name="Zedelius J."/>
            <person name="de Beer D."/>
            <person name="Gloerich J."/>
            <person name="Wessels H.J.C.T."/>
            <person name="van Allen T."/>
            <person name="Luesken F."/>
            <person name="Wu M."/>
            <person name="van de Pas-Schoonen K.T."/>
            <person name="Op den Camp H.J.M."/>
            <person name="Janssen-Megens E.M."/>
            <person name="Francoijs K-J."/>
            <person name="Stunnenberg H."/>
            <person name="Weissenbach J."/>
            <person name="Jetten M.S.M."/>
            <person name="Strous M."/>
        </authorList>
    </citation>
    <scope>NUCLEOTIDE SEQUENCE [LARGE SCALE GENOMIC DNA]</scope>
</reference>
<dbReference type="KEGG" id="mox:DAMO_2109"/>
<proteinExistence type="predicted"/>
<gene>
    <name evidence="1" type="ORF">DAMO_2109</name>
</gene>
<dbReference type="AlphaFoldDB" id="D5MHC7"/>
<protein>
    <submittedName>
        <fullName evidence="1">Uncharacterized protein</fullName>
    </submittedName>
</protein>
<name>D5MHC7_METO1</name>
<dbReference type="EMBL" id="FP565575">
    <property type="protein sequence ID" value="CBE69159.1"/>
    <property type="molecule type" value="Genomic_DNA"/>
</dbReference>
<accession>D5MHC7</accession>
<dbReference type="Proteomes" id="UP000006898">
    <property type="component" value="Chromosome"/>
</dbReference>
<sequence length="47" mass="5061">MLALHSLVPLYCPSPHMIAMSAGDIPVKARLAGVLSTKYSEVFNDSE</sequence>
<evidence type="ECO:0000313" key="1">
    <source>
        <dbReference type="EMBL" id="CBE69159.1"/>
    </source>
</evidence>
<dbReference type="HOGENOM" id="CLU_3165898_0_0_0"/>
<organism evidence="1 2">
    <name type="scientific">Methylomirabilis oxygeniifera</name>
    <dbReference type="NCBI Taxonomy" id="671143"/>
    <lineage>
        <taxon>Bacteria</taxon>
        <taxon>Candidatus Methylomirabilota</taxon>
        <taxon>Candidatus Methylomirabilia</taxon>
        <taxon>Candidatus Methylomirabilales</taxon>
        <taxon>Candidatus Methylomirabilaceae</taxon>
        <taxon>Candidatus Methylomirabilis</taxon>
    </lineage>
</organism>